<dbReference type="SUPFAM" id="SSF53098">
    <property type="entry name" value="Ribonuclease H-like"/>
    <property type="match status" value="1"/>
</dbReference>
<feature type="region of interest" description="Disordered" evidence="3">
    <location>
        <begin position="614"/>
        <end position="633"/>
    </location>
</feature>
<dbReference type="InterPro" id="IPR008906">
    <property type="entry name" value="HATC_C_dom"/>
</dbReference>
<evidence type="ECO:0000256" key="3">
    <source>
        <dbReference type="SAM" id="MobiDB-lite"/>
    </source>
</evidence>
<keyword evidence="2" id="KW-0539">Nucleus</keyword>
<dbReference type="AlphaFoldDB" id="A0ABD2XLP0"/>
<dbReference type="Pfam" id="PF05699">
    <property type="entry name" value="Dimer_Tnp_hAT"/>
    <property type="match status" value="1"/>
</dbReference>
<dbReference type="InterPro" id="IPR007889">
    <property type="entry name" value="HTH_Psq"/>
</dbReference>
<keyword evidence="6" id="KW-1185">Reference proteome</keyword>
<reference evidence="5 6" key="1">
    <citation type="journal article" date="2024" name="bioRxiv">
        <title>A reference genome for Trichogramma kaykai: A tiny desert-dwelling parasitoid wasp with competing sex-ratio distorters.</title>
        <authorList>
            <person name="Culotta J."/>
            <person name="Lindsey A.R."/>
        </authorList>
    </citation>
    <scope>NUCLEOTIDE SEQUENCE [LARGE SCALE GENOMIC DNA]</scope>
    <source>
        <strain evidence="5 6">KSX58</strain>
    </source>
</reference>
<sequence length="725" mass="82600">MQLVTPILSTDRDPMADLYFEVLRLYINQKYLLDTDVSDIDPSDEKYMKEPCNINVGMECFQLLHNTNSKITAKERETFFTDCQNYLKTACMELKKRCNYFKDKQISERYILHPENALNKRFHECDECNLNGLIEAFPQFVQDSDKIKEQWGLLMEKQFSPEVTEEKAVDIFWSKILDYSRENNNCFEHLCKFALSVLLLPNSNASSERVWSKLNLEKTALRNRLHFETVQSILFAAQFGTHLRETKEEISDEMIISTINTTSWQEKNVTPKEEKDPSLVAHTYAFKHDHNYFIDILKKCELEERSYGLKRIPKTSYINKPNQMNFVADKMEPNRMTQNRETEGEQLVCSSANPASSYNKRVVKTYSREDKLKAIECILIHGKTKAYVARTYNIPESTLRGWVNRANVALVSKKNLNDEYSASSVRSESPLNNPLTYPVASLAANTPMVPNERRQHNDSDTDAQFKNNLAAFNPTLIPNAVQNLLHKTSYPYTANDLIKTFPPCMAGNHLLGNITPTSIGQMPSSLAQNNPLFMPDGFQNAKSNVNKNNLAAEPSQANFAYALLQQQLHQQQSQRQAANLLNGGTFSNVNSIWGLFPSVFSNFAASSTNSVSSTVTSQNFDNKPSRGIKPISDKPLLSSQTCRKYNLHGCLHSTKEKIDSDNKTHGFTMSKEYIESGIIKGEQFVEFLEGLGGPLITQFQINNVKSLIKHFKVKIEDDAENKQHV</sequence>
<dbReference type="Proteomes" id="UP001627154">
    <property type="component" value="Unassembled WGS sequence"/>
</dbReference>
<dbReference type="EMBL" id="JBJJXI010000020">
    <property type="protein sequence ID" value="KAL3405641.1"/>
    <property type="molecule type" value="Genomic_DNA"/>
</dbReference>
<gene>
    <name evidence="5" type="ORF">TKK_002010</name>
</gene>
<comment type="subcellular location">
    <subcellularLocation>
        <location evidence="1 2">Nucleus</location>
    </subcellularLocation>
</comment>
<organism evidence="5 6">
    <name type="scientific">Trichogramma kaykai</name>
    <dbReference type="NCBI Taxonomy" id="54128"/>
    <lineage>
        <taxon>Eukaryota</taxon>
        <taxon>Metazoa</taxon>
        <taxon>Ecdysozoa</taxon>
        <taxon>Arthropoda</taxon>
        <taxon>Hexapoda</taxon>
        <taxon>Insecta</taxon>
        <taxon>Pterygota</taxon>
        <taxon>Neoptera</taxon>
        <taxon>Endopterygota</taxon>
        <taxon>Hymenoptera</taxon>
        <taxon>Apocrita</taxon>
        <taxon>Proctotrupomorpha</taxon>
        <taxon>Chalcidoidea</taxon>
        <taxon>Trichogrammatidae</taxon>
        <taxon>Trichogramma</taxon>
    </lineage>
</organism>
<name>A0ABD2XLP0_9HYME</name>
<feature type="DNA-binding region" description="H-T-H motif" evidence="2">
    <location>
        <begin position="385"/>
        <end position="405"/>
    </location>
</feature>
<dbReference type="GO" id="GO:0005634">
    <property type="term" value="C:nucleus"/>
    <property type="evidence" value="ECO:0007669"/>
    <property type="project" value="UniProtKB-SubCell"/>
</dbReference>
<dbReference type="InterPro" id="IPR036388">
    <property type="entry name" value="WH-like_DNA-bd_sf"/>
</dbReference>
<comment type="caution">
    <text evidence="5">The sequence shown here is derived from an EMBL/GenBank/DDBJ whole genome shotgun (WGS) entry which is preliminary data.</text>
</comment>
<evidence type="ECO:0000256" key="1">
    <source>
        <dbReference type="ARBA" id="ARBA00004123"/>
    </source>
</evidence>
<dbReference type="PROSITE" id="PS50960">
    <property type="entry name" value="HTH_PSQ"/>
    <property type="match status" value="1"/>
</dbReference>
<evidence type="ECO:0000313" key="6">
    <source>
        <dbReference type="Proteomes" id="UP001627154"/>
    </source>
</evidence>
<dbReference type="SUPFAM" id="SSF46689">
    <property type="entry name" value="Homeodomain-like"/>
    <property type="match status" value="1"/>
</dbReference>
<proteinExistence type="predicted"/>
<dbReference type="InterPro" id="IPR012337">
    <property type="entry name" value="RNaseH-like_sf"/>
</dbReference>
<evidence type="ECO:0000256" key="2">
    <source>
        <dbReference type="PROSITE-ProRule" id="PRU00320"/>
    </source>
</evidence>
<protein>
    <recommendedName>
        <fullName evidence="4">HTH psq-type domain-containing protein</fullName>
    </recommendedName>
</protein>
<feature type="domain" description="HTH psq-type" evidence="4">
    <location>
        <begin position="357"/>
        <end position="409"/>
    </location>
</feature>
<evidence type="ECO:0000313" key="5">
    <source>
        <dbReference type="EMBL" id="KAL3405641.1"/>
    </source>
</evidence>
<evidence type="ECO:0000259" key="4">
    <source>
        <dbReference type="PROSITE" id="PS50960"/>
    </source>
</evidence>
<accession>A0ABD2XLP0</accession>
<dbReference type="Gene3D" id="1.10.10.10">
    <property type="entry name" value="Winged helix-like DNA-binding domain superfamily/Winged helix DNA-binding domain"/>
    <property type="match status" value="1"/>
</dbReference>
<dbReference type="GO" id="GO:0003677">
    <property type="term" value="F:DNA binding"/>
    <property type="evidence" value="ECO:0007669"/>
    <property type="project" value="UniProtKB-UniRule"/>
</dbReference>
<keyword evidence="2" id="KW-0238">DNA-binding</keyword>
<dbReference type="InterPro" id="IPR009057">
    <property type="entry name" value="Homeodomain-like_sf"/>
</dbReference>